<name>A0ABT7NFX4_9BURK</name>
<dbReference type="Pfam" id="PF11159">
    <property type="entry name" value="DUF2939"/>
    <property type="match status" value="1"/>
</dbReference>
<feature type="transmembrane region" description="Helical" evidence="2">
    <location>
        <begin position="41"/>
        <end position="60"/>
    </location>
</feature>
<dbReference type="InterPro" id="IPR021330">
    <property type="entry name" value="DUF2939"/>
</dbReference>
<dbReference type="EMBL" id="JASZYV010000004">
    <property type="protein sequence ID" value="MDM0046827.1"/>
    <property type="molecule type" value="Genomic_DNA"/>
</dbReference>
<dbReference type="RefSeq" id="WP_286661935.1">
    <property type="nucleotide sequence ID" value="NZ_JASZYV010000004.1"/>
</dbReference>
<evidence type="ECO:0000256" key="1">
    <source>
        <dbReference type="SAM" id="MobiDB-lite"/>
    </source>
</evidence>
<comment type="caution">
    <text evidence="3">The sequence shown here is derived from an EMBL/GenBank/DDBJ whole genome shotgun (WGS) entry which is preliminary data.</text>
</comment>
<proteinExistence type="predicted"/>
<gene>
    <name evidence="3" type="ORF">QTH91_20210</name>
</gene>
<keyword evidence="4" id="KW-1185">Reference proteome</keyword>
<reference evidence="3" key="1">
    <citation type="submission" date="2023-06" db="EMBL/GenBank/DDBJ databases">
        <authorList>
            <person name="Jiang Y."/>
            <person name="Liu Q."/>
        </authorList>
    </citation>
    <scope>NUCLEOTIDE SEQUENCE</scope>
    <source>
        <strain evidence="3">CGMCC 1.12089</strain>
    </source>
</reference>
<feature type="compositionally biased region" description="Polar residues" evidence="1">
    <location>
        <begin position="166"/>
        <end position="180"/>
    </location>
</feature>
<keyword evidence="2" id="KW-1133">Transmembrane helix</keyword>
<dbReference type="Proteomes" id="UP001174908">
    <property type="component" value="Unassembled WGS sequence"/>
</dbReference>
<sequence>MKNFRRDARLSTVRDPFSETRRDAISGHVSSRQPGESDLKGFAALAVVIMLALAAAALYFGPYWTVYRMRAAIEHGDAQAVSSYVDFPAFRESLKAQILLVHNQAVGSSAAQSNPFAALGKDVDSAADSMVDALLTPTGVMAMIQEGRVKAPAPPFIPPPPLAASSMDTSSQPSKAQTQPVTPPWKQSPRYKVEYADFSTARLRPVDGSPGAFVLRRRKLVQWQLAEIEIPLP</sequence>
<accession>A0ABT7NFX4</accession>
<protein>
    <submittedName>
        <fullName evidence="3">DUF2939 domain-containing protein</fullName>
    </submittedName>
</protein>
<organism evidence="3 4">
    <name type="scientific">Variovorax dokdonensis</name>
    <dbReference type="NCBI Taxonomy" id="344883"/>
    <lineage>
        <taxon>Bacteria</taxon>
        <taxon>Pseudomonadati</taxon>
        <taxon>Pseudomonadota</taxon>
        <taxon>Betaproteobacteria</taxon>
        <taxon>Burkholderiales</taxon>
        <taxon>Comamonadaceae</taxon>
        <taxon>Variovorax</taxon>
    </lineage>
</organism>
<evidence type="ECO:0000256" key="2">
    <source>
        <dbReference type="SAM" id="Phobius"/>
    </source>
</evidence>
<feature type="region of interest" description="Disordered" evidence="1">
    <location>
        <begin position="155"/>
        <end position="187"/>
    </location>
</feature>
<keyword evidence="2" id="KW-0472">Membrane</keyword>
<keyword evidence="2" id="KW-0812">Transmembrane</keyword>
<evidence type="ECO:0000313" key="4">
    <source>
        <dbReference type="Proteomes" id="UP001174908"/>
    </source>
</evidence>
<evidence type="ECO:0000313" key="3">
    <source>
        <dbReference type="EMBL" id="MDM0046827.1"/>
    </source>
</evidence>